<dbReference type="EMBL" id="LAZR01051829">
    <property type="protein sequence ID" value="KKK84330.1"/>
    <property type="molecule type" value="Genomic_DNA"/>
</dbReference>
<gene>
    <name evidence="1" type="ORF">LCGC14_2784460</name>
</gene>
<comment type="caution">
    <text evidence="1">The sequence shown here is derived from an EMBL/GenBank/DDBJ whole genome shotgun (WGS) entry which is preliminary data.</text>
</comment>
<reference evidence="1" key="1">
    <citation type="journal article" date="2015" name="Nature">
        <title>Complex archaea that bridge the gap between prokaryotes and eukaryotes.</title>
        <authorList>
            <person name="Spang A."/>
            <person name="Saw J.H."/>
            <person name="Jorgensen S.L."/>
            <person name="Zaremba-Niedzwiedzka K."/>
            <person name="Martijn J."/>
            <person name="Lind A.E."/>
            <person name="van Eijk R."/>
            <person name="Schleper C."/>
            <person name="Guy L."/>
            <person name="Ettema T.J."/>
        </authorList>
    </citation>
    <scope>NUCLEOTIDE SEQUENCE</scope>
</reference>
<dbReference type="AlphaFoldDB" id="A0A0F8ZEF6"/>
<feature type="non-terminal residue" evidence="1">
    <location>
        <position position="1"/>
    </location>
</feature>
<sequence length="162" mass="18712">SSALADATTHYTKAKFAILDCGIIAQLRSPWQIEFYTRAEMVQRQRHPMFYLPRVCPEIEPWSETKRRWFSAASRVGEILGHHYVFIPEFDELCEHVARVKVKIVHQRTQWSEGRLFPRRAAEPVSIVANGKSQTLTRQDLTRRKNWTRVAGPVQDAAGPVQ</sequence>
<evidence type="ECO:0000313" key="1">
    <source>
        <dbReference type="EMBL" id="KKK84330.1"/>
    </source>
</evidence>
<accession>A0A0F8ZEF6</accession>
<proteinExistence type="predicted"/>
<organism evidence="1">
    <name type="scientific">marine sediment metagenome</name>
    <dbReference type="NCBI Taxonomy" id="412755"/>
    <lineage>
        <taxon>unclassified sequences</taxon>
        <taxon>metagenomes</taxon>
        <taxon>ecological metagenomes</taxon>
    </lineage>
</organism>
<name>A0A0F8ZEF6_9ZZZZ</name>
<protein>
    <submittedName>
        <fullName evidence="1">Uncharacterized protein</fullName>
    </submittedName>
</protein>